<dbReference type="Proteomes" id="UP000822688">
    <property type="component" value="Chromosome V"/>
</dbReference>
<name>A0A8T0HL98_CERPU</name>
<evidence type="ECO:0000256" key="1">
    <source>
        <dbReference type="SAM" id="SignalP"/>
    </source>
</evidence>
<feature type="chain" id="PRO_5035851552" evidence="1">
    <location>
        <begin position="18"/>
        <end position="50"/>
    </location>
</feature>
<feature type="signal peptide" evidence="1">
    <location>
        <begin position="1"/>
        <end position="17"/>
    </location>
</feature>
<protein>
    <submittedName>
        <fullName evidence="2">Uncharacterized protein</fullName>
    </submittedName>
</protein>
<evidence type="ECO:0000313" key="3">
    <source>
        <dbReference type="Proteomes" id="UP000822688"/>
    </source>
</evidence>
<sequence>MDAKSILFSCVLHVVMSLRLRNVLYKVQMYEDKQREVKKFPTYLLWRADL</sequence>
<dbReference type="AlphaFoldDB" id="A0A8T0HL98"/>
<accession>A0A8T0HL98</accession>
<proteinExistence type="predicted"/>
<keyword evidence="3" id="KW-1185">Reference proteome</keyword>
<evidence type="ECO:0000313" key="2">
    <source>
        <dbReference type="EMBL" id="KAG0571523.1"/>
    </source>
</evidence>
<gene>
    <name evidence="2" type="ORF">KC19_VG018600</name>
</gene>
<reference evidence="2" key="1">
    <citation type="submission" date="2020-06" db="EMBL/GenBank/DDBJ databases">
        <title>WGS assembly of Ceratodon purpureus strain R40.</title>
        <authorList>
            <person name="Carey S.B."/>
            <person name="Jenkins J."/>
            <person name="Shu S."/>
            <person name="Lovell J.T."/>
            <person name="Sreedasyam A."/>
            <person name="Maumus F."/>
            <person name="Tiley G.P."/>
            <person name="Fernandez-Pozo N."/>
            <person name="Barry K."/>
            <person name="Chen C."/>
            <person name="Wang M."/>
            <person name="Lipzen A."/>
            <person name="Daum C."/>
            <person name="Saski C.A."/>
            <person name="Payton A.C."/>
            <person name="Mcbreen J.C."/>
            <person name="Conrad R.E."/>
            <person name="Kollar L.M."/>
            <person name="Olsson S."/>
            <person name="Huttunen S."/>
            <person name="Landis J.B."/>
            <person name="Wickett N.J."/>
            <person name="Johnson M.G."/>
            <person name="Rensing S.A."/>
            <person name="Grimwood J."/>
            <person name="Schmutz J."/>
            <person name="Mcdaniel S.F."/>
        </authorList>
    </citation>
    <scope>NUCLEOTIDE SEQUENCE</scope>
    <source>
        <strain evidence="2">R40</strain>
    </source>
</reference>
<comment type="caution">
    <text evidence="2">The sequence shown here is derived from an EMBL/GenBank/DDBJ whole genome shotgun (WGS) entry which is preliminary data.</text>
</comment>
<dbReference type="EMBL" id="CM026426">
    <property type="protein sequence ID" value="KAG0571523.1"/>
    <property type="molecule type" value="Genomic_DNA"/>
</dbReference>
<keyword evidence="1" id="KW-0732">Signal</keyword>
<organism evidence="2 3">
    <name type="scientific">Ceratodon purpureus</name>
    <name type="common">Fire moss</name>
    <name type="synonym">Dicranum purpureum</name>
    <dbReference type="NCBI Taxonomy" id="3225"/>
    <lineage>
        <taxon>Eukaryota</taxon>
        <taxon>Viridiplantae</taxon>
        <taxon>Streptophyta</taxon>
        <taxon>Embryophyta</taxon>
        <taxon>Bryophyta</taxon>
        <taxon>Bryophytina</taxon>
        <taxon>Bryopsida</taxon>
        <taxon>Dicranidae</taxon>
        <taxon>Pseudoditrichales</taxon>
        <taxon>Ditrichaceae</taxon>
        <taxon>Ceratodon</taxon>
    </lineage>
</organism>